<dbReference type="PROSITE" id="PS00675">
    <property type="entry name" value="SIGMA54_INTERACT_1"/>
    <property type="match status" value="1"/>
</dbReference>
<keyword evidence="4" id="KW-0238">DNA-binding</keyword>
<keyword evidence="3" id="KW-0805">Transcription regulation</keyword>
<evidence type="ECO:0000259" key="6">
    <source>
        <dbReference type="PROSITE" id="PS50045"/>
    </source>
</evidence>
<dbReference type="Gene3D" id="3.30.450.20">
    <property type="entry name" value="PAS domain"/>
    <property type="match status" value="1"/>
</dbReference>
<dbReference type="Gene3D" id="1.10.8.60">
    <property type="match status" value="1"/>
</dbReference>
<dbReference type="InterPro" id="IPR025662">
    <property type="entry name" value="Sigma_54_int_dom_ATP-bd_1"/>
</dbReference>
<dbReference type="InterPro" id="IPR013767">
    <property type="entry name" value="PAS_fold"/>
</dbReference>
<reference evidence="8 9" key="1">
    <citation type="submission" date="2021-03" db="EMBL/GenBank/DDBJ databases">
        <title>Genomic Encyclopedia of Type Strains, Phase IV (KMG-IV): sequencing the most valuable type-strain genomes for metagenomic binning, comparative biology and taxonomic classification.</title>
        <authorList>
            <person name="Goeker M."/>
        </authorList>
    </citation>
    <scope>NUCLEOTIDE SEQUENCE [LARGE SCALE GENOMIC DNA]</scope>
    <source>
        <strain evidence="8 9">DSM 27563</strain>
    </source>
</reference>
<dbReference type="InterPro" id="IPR002078">
    <property type="entry name" value="Sigma_54_int"/>
</dbReference>
<dbReference type="InterPro" id="IPR009057">
    <property type="entry name" value="Homeodomain-like_sf"/>
</dbReference>
<protein>
    <submittedName>
        <fullName evidence="8">PAS domain S-box-containing protein</fullName>
    </submittedName>
</protein>
<dbReference type="InterPro" id="IPR002197">
    <property type="entry name" value="HTH_Fis"/>
</dbReference>
<dbReference type="SUPFAM" id="SSF46689">
    <property type="entry name" value="Homeodomain-like"/>
    <property type="match status" value="1"/>
</dbReference>
<proteinExistence type="predicted"/>
<dbReference type="PROSITE" id="PS00688">
    <property type="entry name" value="SIGMA54_INTERACT_3"/>
    <property type="match status" value="1"/>
</dbReference>
<dbReference type="Proteomes" id="UP001519306">
    <property type="component" value="Unassembled WGS sequence"/>
</dbReference>
<evidence type="ECO:0000256" key="1">
    <source>
        <dbReference type="ARBA" id="ARBA00022741"/>
    </source>
</evidence>
<dbReference type="PANTHER" id="PTHR32071:SF57">
    <property type="entry name" value="C4-DICARBOXYLATE TRANSPORT TRANSCRIPTIONAL REGULATORY PROTEIN DCTD"/>
    <property type="match status" value="1"/>
</dbReference>
<dbReference type="Gene3D" id="3.40.50.300">
    <property type="entry name" value="P-loop containing nucleotide triphosphate hydrolases"/>
    <property type="match status" value="1"/>
</dbReference>
<evidence type="ECO:0000256" key="4">
    <source>
        <dbReference type="ARBA" id="ARBA00023125"/>
    </source>
</evidence>
<dbReference type="PROSITE" id="PS00676">
    <property type="entry name" value="SIGMA54_INTERACT_2"/>
    <property type="match status" value="1"/>
</dbReference>
<keyword evidence="9" id="KW-1185">Reference proteome</keyword>
<name>A0ABS4KBV4_9FIRM</name>
<dbReference type="Gene3D" id="1.10.10.60">
    <property type="entry name" value="Homeodomain-like"/>
    <property type="match status" value="1"/>
</dbReference>
<evidence type="ECO:0000256" key="3">
    <source>
        <dbReference type="ARBA" id="ARBA00023015"/>
    </source>
</evidence>
<dbReference type="NCBIfam" id="TIGR00229">
    <property type="entry name" value="sensory_box"/>
    <property type="match status" value="1"/>
</dbReference>
<dbReference type="Pfam" id="PF02954">
    <property type="entry name" value="HTH_8"/>
    <property type="match status" value="1"/>
</dbReference>
<dbReference type="Pfam" id="PF25601">
    <property type="entry name" value="AAA_lid_14"/>
    <property type="match status" value="1"/>
</dbReference>
<dbReference type="InterPro" id="IPR027417">
    <property type="entry name" value="P-loop_NTPase"/>
</dbReference>
<dbReference type="PANTHER" id="PTHR32071">
    <property type="entry name" value="TRANSCRIPTIONAL REGULATORY PROTEIN"/>
    <property type="match status" value="1"/>
</dbReference>
<keyword evidence="1" id="KW-0547">Nucleotide-binding</keyword>
<accession>A0ABS4KBV4</accession>
<dbReference type="InterPro" id="IPR035965">
    <property type="entry name" value="PAS-like_dom_sf"/>
</dbReference>
<gene>
    <name evidence="8" type="ORF">J2Z71_000786</name>
</gene>
<dbReference type="InterPro" id="IPR000014">
    <property type="entry name" value="PAS"/>
</dbReference>
<dbReference type="InterPro" id="IPR025943">
    <property type="entry name" value="Sigma_54_int_dom_ATP-bd_2"/>
</dbReference>
<dbReference type="Pfam" id="PF00158">
    <property type="entry name" value="Sigma54_activat"/>
    <property type="match status" value="1"/>
</dbReference>
<dbReference type="SMART" id="SM00382">
    <property type="entry name" value="AAA"/>
    <property type="match status" value="1"/>
</dbReference>
<evidence type="ECO:0000313" key="9">
    <source>
        <dbReference type="Proteomes" id="UP001519306"/>
    </source>
</evidence>
<dbReference type="SMART" id="SM00091">
    <property type="entry name" value="PAS"/>
    <property type="match status" value="1"/>
</dbReference>
<evidence type="ECO:0000256" key="5">
    <source>
        <dbReference type="ARBA" id="ARBA00023163"/>
    </source>
</evidence>
<dbReference type="EMBL" id="JAGGLJ010000006">
    <property type="protein sequence ID" value="MBP2025256.1"/>
    <property type="molecule type" value="Genomic_DNA"/>
</dbReference>
<dbReference type="InterPro" id="IPR058031">
    <property type="entry name" value="AAA_lid_NorR"/>
</dbReference>
<keyword evidence="5" id="KW-0804">Transcription</keyword>
<dbReference type="InterPro" id="IPR003593">
    <property type="entry name" value="AAA+_ATPase"/>
</dbReference>
<dbReference type="SUPFAM" id="SSF52540">
    <property type="entry name" value="P-loop containing nucleoside triphosphate hydrolases"/>
    <property type="match status" value="1"/>
</dbReference>
<dbReference type="CDD" id="cd00130">
    <property type="entry name" value="PAS"/>
    <property type="match status" value="1"/>
</dbReference>
<feature type="domain" description="Sigma-54 factor interaction" evidence="6">
    <location>
        <begin position="151"/>
        <end position="380"/>
    </location>
</feature>
<feature type="domain" description="PAS" evidence="7">
    <location>
        <begin position="7"/>
        <end position="55"/>
    </location>
</feature>
<keyword evidence="2" id="KW-0067">ATP-binding</keyword>
<dbReference type="RefSeq" id="WP_210060554.1">
    <property type="nucleotide sequence ID" value="NZ_JAGGLJ010000006.1"/>
</dbReference>
<evidence type="ECO:0000256" key="2">
    <source>
        <dbReference type="ARBA" id="ARBA00022840"/>
    </source>
</evidence>
<comment type="caution">
    <text evidence="8">The sequence shown here is derived from an EMBL/GenBank/DDBJ whole genome shotgun (WGS) entry which is preliminary data.</text>
</comment>
<dbReference type="CDD" id="cd00009">
    <property type="entry name" value="AAA"/>
    <property type="match status" value="1"/>
</dbReference>
<evidence type="ECO:0000313" key="8">
    <source>
        <dbReference type="EMBL" id="MBP2025256.1"/>
    </source>
</evidence>
<sequence>MSGENWYKNVFQKVLDMSDDGFILVDKDGIILDINEKYCEFLKTTKKEAIGKSILQYIPNSKMIDIMDKKYTDEGAIHVYNKGTTLEKSVIVSRSYVEDKDGNIIAGVAQVKFKLATLDVTKKLLDQYSTLSYYKEQYQSLQGSSSGFDNVIGNDPVFERQKERATQISKTHFSVLLTGETGTGKEVFARAIHNSSNRCDYPMISINCAAIPNELLESELFGYEGGAFTGAKKAGKKGKFELANKGTLFLDEIGDMPLPMQAKLLRVLEEKSLDPLGSTKSIPIDIRLISATRKNLYEMVLDGSFREDLFYRINVVNLEMIPLRQRRDDILILSEFFLESLNKEYRKDVELSDEVKVCFYSYCWPGNVRELDNIIKSAYAVCNDKEIRLRDLPSRIVDYTVKNNDDFNLKMNYHNAIDNFDKSLIEKYLEKTSGNIKDASKIAGIHRSLFYKKIEKHSIDVEKFRM</sequence>
<dbReference type="PROSITE" id="PS50112">
    <property type="entry name" value="PAS"/>
    <property type="match status" value="1"/>
</dbReference>
<dbReference type="SUPFAM" id="SSF55785">
    <property type="entry name" value="PYP-like sensor domain (PAS domain)"/>
    <property type="match status" value="1"/>
</dbReference>
<organism evidence="8 9">
    <name type="scientific">Peptoniphilus stercorisuis</name>
    <dbReference type="NCBI Taxonomy" id="1436965"/>
    <lineage>
        <taxon>Bacteria</taxon>
        <taxon>Bacillati</taxon>
        <taxon>Bacillota</taxon>
        <taxon>Tissierellia</taxon>
        <taxon>Tissierellales</taxon>
        <taxon>Peptoniphilaceae</taxon>
        <taxon>Peptoniphilus</taxon>
    </lineage>
</organism>
<dbReference type="InterPro" id="IPR025944">
    <property type="entry name" value="Sigma_54_int_dom_CS"/>
</dbReference>
<evidence type="ECO:0000259" key="7">
    <source>
        <dbReference type="PROSITE" id="PS50112"/>
    </source>
</evidence>
<dbReference type="Pfam" id="PF00989">
    <property type="entry name" value="PAS"/>
    <property type="match status" value="1"/>
</dbReference>
<dbReference type="PROSITE" id="PS50045">
    <property type="entry name" value="SIGMA54_INTERACT_4"/>
    <property type="match status" value="1"/>
</dbReference>